<feature type="coiled-coil region" evidence="1">
    <location>
        <begin position="131"/>
        <end position="200"/>
    </location>
</feature>
<feature type="compositionally biased region" description="Basic and acidic residues" evidence="2">
    <location>
        <begin position="75"/>
        <end position="94"/>
    </location>
</feature>
<dbReference type="Proteomes" id="UP000316621">
    <property type="component" value="Chromosome 11"/>
</dbReference>
<protein>
    <submittedName>
        <fullName evidence="3">Uncharacterized protein</fullName>
    </submittedName>
</protein>
<proteinExistence type="predicted"/>
<keyword evidence="1" id="KW-0175">Coiled coil</keyword>
<feature type="region of interest" description="Disordered" evidence="2">
    <location>
        <begin position="64"/>
        <end position="100"/>
    </location>
</feature>
<dbReference type="Gramene" id="RZC84605">
    <property type="protein sequence ID" value="RZC84605"/>
    <property type="gene ID" value="C5167_047389"/>
</dbReference>
<evidence type="ECO:0000313" key="3">
    <source>
        <dbReference type="EMBL" id="RZC84605.1"/>
    </source>
</evidence>
<sequence length="206" mass="23034">MASPSPSNVDQKPKTGEDVVDSSSGKGGEDSDDRIPLSCFKPKKLVTKLKKVVKELRVCLEETLERGKQNQSKVSRNDMKGQDSRESDPIKNIERNPPLNQGLVVPLDGPAMNEFLNLVAGNQKLLEAAIRQNKLEEIAHLRTQLQEEQHRSRELEKKLNEAKAEQGKVKALEEEVVQLNTKLGDAAAELTRQLDEAQKKHRHGAY</sequence>
<evidence type="ECO:0000256" key="2">
    <source>
        <dbReference type="SAM" id="MobiDB-lite"/>
    </source>
</evidence>
<organism evidence="3 4">
    <name type="scientific">Papaver somniferum</name>
    <name type="common">Opium poppy</name>
    <dbReference type="NCBI Taxonomy" id="3469"/>
    <lineage>
        <taxon>Eukaryota</taxon>
        <taxon>Viridiplantae</taxon>
        <taxon>Streptophyta</taxon>
        <taxon>Embryophyta</taxon>
        <taxon>Tracheophyta</taxon>
        <taxon>Spermatophyta</taxon>
        <taxon>Magnoliopsida</taxon>
        <taxon>Ranunculales</taxon>
        <taxon>Papaveraceae</taxon>
        <taxon>Papaveroideae</taxon>
        <taxon>Papaver</taxon>
    </lineage>
</organism>
<keyword evidence="4" id="KW-1185">Reference proteome</keyword>
<dbReference type="EMBL" id="CM010725">
    <property type="protein sequence ID" value="RZC84605.1"/>
    <property type="molecule type" value="Genomic_DNA"/>
</dbReference>
<reference evidence="3 4" key="1">
    <citation type="journal article" date="2018" name="Science">
        <title>The opium poppy genome and morphinan production.</title>
        <authorList>
            <person name="Guo L."/>
            <person name="Winzer T."/>
            <person name="Yang X."/>
            <person name="Li Y."/>
            <person name="Ning Z."/>
            <person name="He Z."/>
            <person name="Teodor R."/>
            <person name="Lu Y."/>
            <person name="Bowser T.A."/>
            <person name="Graham I.A."/>
            <person name="Ye K."/>
        </authorList>
    </citation>
    <scope>NUCLEOTIDE SEQUENCE [LARGE SCALE GENOMIC DNA]</scope>
    <source>
        <strain evidence="4">cv. HN1</strain>
        <tissue evidence="3">Leaves</tissue>
    </source>
</reference>
<evidence type="ECO:0000313" key="4">
    <source>
        <dbReference type="Proteomes" id="UP000316621"/>
    </source>
</evidence>
<feature type="region of interest" description="Disordered" evidence="2">
    <location>
        <begin position="1"/>
        <end position="37"/>
    </location>
</feature>
<name>A0A4Y7LKE7_PAPSO</name>
<feature type="compositionally biased region" description="Polar residues" evidence="2">
    <location>
        <begin position="1"/>
        <end position="10"/>
    </location>
</feature>
<evidence type="ECO:0000256" key="1">
    <source>
        <dbReference type="SAM" id="Coils"/>
    </source>
</evidence>
<accession>A0A4Y7LKE7</accession>
<gene>
    <name evidence="3" type="ORF">C5167_047389</name>
</gene>
<dbReference type="AlphaFoldDB" id="A0A4Y7LKE7"/>